<dbReference type="Proteomes" id="UP000772151">
    <property type="component" value="Unassembled WGS sequence"/>
</dbReference>
<dbReference type="AlphaFoldDB" id="A0A927ZTY3"/>
<feature type="domain" description="Anti-bacteriophage protein A/HamA C-terminal" evidence="1">
    <location>
        <begin position="23"/>
        <end position="258"/>
    </location>
</feature>
<sequence length="276" mass="32392">MVVEGWGRMLEGINYYKEKKFSVFRIRELSESIKKSMREQLAEICHGEDYVKTGRRAYNYENTIKEFLKRYEKKSEKIRIGMIGELLVHLIFYNYFYEYKTVTPFFNMEERSIKKGYDIVLTEVDNPILWITEVKSGNLHSNKNSNQTMNDLIGTANEDLTERLNNENVSLWMEAVNCAKISFDSRNEMKQAVVDVLLDWNDEATDGSYSSHDKNVILAGVLFADMEDEINDENAKKKQNRIETTQTFQQVYVLEIQKATYSKIYDFLKEEASSEE</sequence>
<gene>
    <name evidence="2" type="ORF">E7203_00920</name>
</gene>
<accession>A0A927ZTY3</accession>
<name>A0A927ZTY3_SELRU</name>
<dbReference type="EMBL" id="SVCA01000001">
    <property type="protein sequence ID" value="MBE6084030.1"/>
    <property type="molecule type" value="Genomic_DNA"/>
</dbReference>
<organism evidence="2 3">
    <name type="scientific">Selenomonas ruminantium</name>
    <dbReference type="NCBI Taxonomy" id="971"/>
    <lineage>
        <taxon>Bacteria</taxon>
        <taxon>Bacillati</taxon>
        <taxon>Bacillota</taxon>
        <taxon>Negativicutes</taxon>
        <taxon>Selenomonadales</taxon>
        <taxon>Selenomonadaceae</taxon>
        <taxon>Selenomonas</taxon>
    </lineage>
</organism>
<reference evidence="2" key="1">
    <citation type="submission" date="2019-04" db="EMBL/GenBank/DDBJ databases">
        <title>Evolution of Biomass-Degrading Anaerobic Consortia Revealed by Metagenomics.</title>
        <authorList>
            <person name="Peng X."/>
        </authorList>
    </citation>
    <scope>NUCLEOTIDE SEQUENCE</scope>
    <source>
        <strain evidence="2">SIG242</strain>
    </source>
</reference>
<proteinExistence type="predicted"/>
<protein>
    <submittedName>
        <fullName evidence="2">DUF1837 domain-containing protein</fullName>
    </submittedName>
</protein>
<evidence type="ECO:0000259" key="1">
    <source>
        <dbReference type="Pfam" id="PF08878"/>
    </source>
</evidence>
<comment type="caution">
    <text evidence="2">The sequence shown here is derived from an EMBL/GenBank/DDBJ whole genome shotgun (WGS) entry which is preliminary data.</text>
</comment>
<dbReference type="Pfam" id="PF08878">
    <property type="entry name" value="HamA"/>
    <property type="match status" value="1"/>
</dbReference>
<evidence type="ECO:0000313" key="2">
    <source>
        <dbReference type="EMBL" id="MBE6084030.1"/>
    </source>
</evidence>
<dbReference type="InterPro" id="IPR014976">
    <property type="entry name" value="AbpA_HamA_C"/>
</dbReference>
<evidence type="ECO:0000313" key="3">
    <source>
        <dbReference type="Proteomes" id="UP000772151"/>
    </source>
</evidence>